<proteinExistence type="predicted"/>
<dbReference type="AlphaFoldDB" id="A0AAV4SL76"/>
<evidence type="ECO:0000313" key="1">
    <source>
        <dbReference type="EMBL" id="GIY33566.1"/>
    </source>
</evidence>
<keyword evidence="2" id="KW-1185">Reference proteome</keyword>
<gene>
    <name evidence="1" type="ORF">CEXT_514911</name>
</gene>
<dbReference type="EMBL" id="BPLR01009656">
    <property type="protein sequence ID" value="GIY33566.1"/>
    <property type="molecule type" value="Genomic_DNA"/>
</dbReference>
<reference evidence="1 2" key="1">
    <citation type="submission" date="2021-06" db="EMBL/GenBank/DDBJ databases">
        <title>Caerostris extrusa draft genome.</title>
        <authorList>
            <person name="Kono N."/>
            <person name="Arakawa K."/>
        </authorList>
    </citation>
    <scope>NUCLEOTIDE SEQUENCE [LARGE SCALE GENOMIC DNA]</scope>
</reference>
<dbReference type="Proteomes" id="UP001054945">
    <property type="component" value="Unassembled WGS sequence"/>
</dbReference>
<organism evidence="1 2">
    <name type="scientific">Caerostris extrusa</name>
    <name type="common">Bark spider</name>
    <name type="synonym">Caerostris bankana</name>
    <dbReference type="NCBI Taxonomy" id="172846"/>
    <lineage>
        <taxon>Eukaryota</taxon>
        <taxon>Metazoa</taxon>
        <taxon>Ecdysozoa</taxon>
        <taxon>Arthropoda</taxon>
        <taxon>Chelicerata</taxon>
        <taxon>Arachnida</taxon>
        <taxon>Araneae</taxon>
        <taxon>Araneomorphae</taxon>
        <taxon>Entelegynae</taxon>
        <taxon>Araneoidea</taxon>
        <taxon>Araneidae</taxon>
        <taxon>Caerostris</taxon>
    </lineage>
</organism>
<comment type="caution">
    <text evidence="1">The sequence shown here is derived from an EMBL/GenBank/DDBJ whole genome shotgun (WGS) entry which is preliminary data.</text>
</comment>
<protein>
    <submittedName>
        <fullName evidence="1">Uncharacterized protein</fullName>
    </submittedName>
</protein>
<sequence length="107" mass="12364">MMNLLEKWKRGVPNCPCRTPTYLPSFRFNCRAADLHLNPHFGISLDVCLFLLLPLRKMSLTPPPHLSAGMLTCRCLSSELLFPDLINYLSRIERWHPVLEIDVQTTK</sequence>
<evidence type="ECO:0000313" key="2">
    <source>
        <dbReference type="Proteomes" id="UP001054945"/>
    </source>
</evidence>
<name>A0AAV4SL76_CAEEX</name>
<accession>A0AAV4SL76</accession>